<proteinExistence type="predicted"/>
<protein>
    <submittedName>
        <fullName evidence="1">Uncharacterized protein</fullName>
    </submittedName>
</protein>
<gene>
    <name evidence="1" type="ORF">V6M85_07845</name>
</gene>
<accession>A0AAX4L535</accession>
<dbReference type="GeneID" id="89336671"/>
<evidence type="ECO:0000313" key="1">
    <source>
        <dbReference type="EMBL" id="WWQ61795.1"/>
    </source>
</evidence>
<organism evidence="1 2">
    <name type="scientific">Sulfolobus tengchongensis</name>
    <dbReference type="NCBI Taxonomy" id="207809"/>
    <lineage>
        <taxon>Archaea</taxon>
        <taxon>Thermoproteota</taxon>
        <taxon>Thermoprotei</taxon>
        <taxon>Sulfolobales</taxon>
        <taxon>Sulfolobaceae</taxon>
        <taxon>Sulfolobus</taxon>
    </lineage>
</organism>
<evidence type="ECO:0000313" key="2">
    <source>
        <dbReference type="Proteomes" id="UP001432202"/>
    </source>
</evidence>
<keyword evidence="2" id="KW-1185">Reference proteome</keyword>
<dbReference type="RefSeq" id="WP_338604680.1">
    <property type="nucleotide sequence ID" value="NZ_CP146016.1"/>
</dbReference>
<sequence>MIKADVISDAREKLQKFLGFSFPLPIVIEISTPYHAYYKSGIIFVGYFDEEYTYELERTIIHEMVHYVQDAICRPKFPYLHVIIESIPLAFGIGNGKLLRYLRFVEGFATWVDEEIMGYRGDDYWFSSPKYYFRVYYEGAQIFRKIARELGKDKAIEYGLMNKEFCKKPENYESIRKRVIVATS</sequence>
<reference evidence="1 2" key="1">
    <citation type="submission" date="2024-02" db="EMBL/GenBank/DDBJ databases">
        <title>STSV induces naive adaptation in Sulfolobus.</title>
        <authorList>
            <person name="Xiang X."/>
            <person name="Song M."/>
        </authorList>
    </citation>
    <scope>NUCLEOTIDE SEQUENCE [LARGE SCALE GENOMIC DNA]</scope>
    <source>
        <strain evidence="1 2">RT2</strain>
    </source>
</reference>
<dbReference type="Proteomes" id="UP001432202">
    <property type="component" value="Chromosome"/>
</dbReference>
<name>A0AAX4L535_9CREN</name>
<dbReference type="AlphaFoldDB" id="A0AAX4L535"/>
<dbReference type="EMBL" id="CP146016">
    <property type="protein sequence ID" value="WWQ61795.1"/>
    <property type="molecule type" value="Genomic_DNA"/>
</dbReference>